<accession>A0A3N4KHL2</accession>
<dbReference type="OrthoDB" id="194358at2759"/>
<dbReference type="AlphaFoldDB" id="A0A3N4KHL2"/>
<protein>
    <submittedName>
        <fullName evidence="1">Uncharacterized protein</fullName>
    </submittedName>
</protein>
<sequence>MACDHHSWFDLSAGPHNTHTLIHSHRITDLINTKQLPHPNNIQLPDMIIFVGGVAKERLLRGIVGKSFKPRRTELSSMCKLHADPRTAGDPHPLLIADCIVPGKYYPGAVNATASKCHETTIMTMISHEEIGRLRTSLFARVLGPFSSILCVFSADFGGLTGVCRFIESWMLAANKSSTHSDICRPRLLIIEQRDERGFLKPRWDQSAVQRLRQGLSLDSCSLESMFLSINILCIPFAYSQVSILQYISPLLQETRKIREVGRCQFSLLHLDAYLNAACRHWVHHRDIPFNFVKATHHMNPVSVHPSEHLERFLISSGDQGGGVDVVTVAATWPDSWSLHLFTNYTRSHPSHLAGGSDTGMREAYVFPRLPNSNSNGKRCIIWGPVRDNHPNISYMATYVYDRLRAPTWAIIIA</sequence>
<evidence type="ECO:0000313" key="2">
    <source>
        <dbReference type="Proteomes" id="UP000277580"/>
    </source>
</evidence>
<evidence type="ECO:0000313" key="1">
    <source>
        <dbReference type="EMBL" id="RPB10046.1"/>
    </source>
</evidence>
<keyword evidence="2" id="KW-1185">Reference proteome</keyword>
<dbReference type="EMBL" id="ML119146">
    <property type="protein sequence ID" value="RPB10046.1"/>
    <property type="molecule type" value="Genomic_DNA"/>
</dbReference>
<gene>
    <name evidence="1" type="ORF">P167DRAFT_281334</name>
</gene>
<proteinExistence type="predicted"/>
<name>A0A3N4KHL2_9PEZI</name>
<dbReference type="Proteomes" id="UP000277580">
    <property type="component" value="Unassembled WGS sequence"/>
</dbReference>
<reference evidence="1 2" key="1">
    <citation type="journal article" date="2018" name="Nat. Ecol. Evol.">
        <title>Pezizomycetes genomes reveal the molecular basis of ectomycorrhizal truffle lifestyle.</title>
        <authorList>
            <person name="Murat C."/>
            <person name="Payen T."/>
            <person name="Noel B."/>
            <person name="Kuo A."/>
            <person name="Morin E."/>
            <person name="Chen J."/>
            <person name="Kohler A."/>
            <person name="Krizsan K."/>
            <person name="Balestrini R."/>
            <person name="Da Silva C."/>
            <person name="Montanini B."/>
            <person name="Hainaut M."/>
            <person name="Levati E."/>
            <person name="Barry K.W."/>
            <person name="Belfiori B."/>
            <person name="Cichocki N."/>
            <person name="Clum A."/>
            <person name="Dockter R.B."/>
            <person name="Fauchery L."/>
            <person name="Guy J."/>
            <person name="Iotti M."/>
            <person name="Le Tacon F."/>
            <person name="Lindquist E.A."/>
            <person name="Lipzen A."/>
            <person name="Malagnac F."/>
            <person name="Mello A."/>
            <person name="Molinier V."/>
            <person name="Miyauchi S."/>
            <person name="Poulain J."/>
            <person name="Riccioni C."/>
            <person name="Rubini A."/>
            <person name="Sitrit Y."/>
            <person name="Splivallo R."/>
            <person name="Traeger S."/>
            <person name="Wang M."/>
            <person name="Zifcakova L."/>
            <person name="Wipf D."/>
            <person name="Zambonelli A."/>
            <person name="Paolocci F."/>
            <person name="Nowrousian M."/>
            <person name="Ottonello S."/>
            <person name="Baldrian P."/>
            <person name="Spatafora J.W."/>
            <person name="Henrissat B."/>
            <person name="Nagy L.G."/>
            <person name="Aury J.M."/>
            <person name="Wincker P."/>
            <person name="Grigoriev I.V."/>
            <person name="Bonfante P."/>
            <person name="Martin F.M."/>
        </authorList>
    </citation>
    <scope>NUCLEOTIDE SEQUENCE [LARGE SCALE GENOMIC DNA]</scope>
    <source>
        <strain evidence="1 2">CCBAS932</strain>
    </source>
</reference>
<organism evidence="1 2">
    <name type="scientific">Morchella conica CCBAS932</name>
    <dbReference type="NCBI Taxonomy" id="1392247"/>
    <lineage>
        <taxon>Eukaryota</taxon>
        <taxon>Fungi</taxon>
        <taxon>Dikarya</taxon>
        <taxon>Ascomycota</taxon>
        <taxon>Pezizomycotina</taxon>
        <taxon>Pezizomycetes</taxon>
        <taxon>Pezizales</taxon>
        <taxon>Morchellaceae</taxon>
        <taxon>Morchella</taxon>
    </lineage>
</organism>
<dbReference type="InParanoid" id="A0A3N4KHL2"/>
<dbReference type="STRING" id="1392247.A0A3N4KHL2"/>